<dbReference type="InterPro" id="IPR036890">
    <property type="entry name" value="HATPase_C_sf"/>
</dbReference>
<evidence type="ECO:0000256" key="1">
    <source>
        <dbReference type="ARBA" id="ARBA00000085"/>
    </source>
</evidence>
<evidence type="ECO:0000256" key="2">
    <source>
        <dbReference type="ARBA" id="ARBA00012438"/>
    </source>
</evidence>
<dbReference type="SUPFAM" id="SSF52172">
    <property type="entry name" value="CheY-like"/>
    <property type="match status" value="1"/>
</dbReference>
<dbReference type="InterPro" id="IPR004358">
    <property type="entry name" value="Sig_transdc_His_kin-like_C"/>
</dbReference>
<feature type="domain" description="Response regulatory" evidence="6">
    <location>
        <begin position="6"/>
        <end position="122"/>
    </location>
</feature>
<evidence type="ECO:0000259" key="6">
    <source>
        <dbReference type="PROSITE" id="PS50110"/>
    </source>
</evidence>
<dbReference type="SMART" id="SM00448">
    <property type="entry name" value="REC"/>
    <property type="match status" value="1"/>
</dbReference>
<dbReference type="PANTHER" id="PTHR43547:SF2">
    <property type="entry name" value="HYBRID SIGNAL TRANSDUCTION HISTIDINE KINASE C"/>
    <property type="match status" value="1"/>
</dbReference>
<dbReference type="PROSITE" id="PS50110">
    <property type="entry name" value="RESPONSE_REGULATORY"/>
    <property type="match status" value="1"/>
</dbReference>
<evidence type="ECO:0000256" key="4">
    <source>
        <dbReference type="PROSITE-ProRule" id="PRU00169"/>
    </source>
</evidence>
<feature type="modified residue" description="4-aspartylphosphate" evidence="4">
    <location>
        <position position="55"/>
    </location>
</feature>
<dbReference type="SUPFAM" id="SSF47384">
    <property type="entry name" value="Homodimeric domain of signal transducing histidine kinase"/>
    <property type="match status" value="1"/>
</dbReference>
<dbReference type="InterPro" id="IPR005467">
    <property type="entry name" value="His_kinase_dom"/>
</dbReference>
<dbReference type="GO" id="GO:0000155">
    <property type="term" value="F:phosphorelay sensor kinase activity"/>
    <property type="evidence" value="ECO:0007669"/>
    <property type="project" value="InterPro"/>
</dbReference>
<dbReference type="InterPro" id="IPR003594">
    <property type="entry name" value="HATPase_dom"/>
</dbReference>
<evidence type="ECO:0000259" key="5">
    <source>
        <dbReference type="PROSITE" id="PS50109"/>
    </source>
</evidence>
<comment type="caution">
    <text evidence="7">The sequence shown here is derived from an EMBL/GenBank/DDBJ whole genome shotgun (WGS) entry which is preliminary data.</text>
</comment>
<dbReference type="InterPro" id="IPR011006">
    <property type="entry name" value="CheY-like_superfamily"/>
</dbReference>
<dbReference type="AlphaFoldDB" id="A0A1F6GYZ2"/>
<dbReference type="PROSITE" id="PS50109">
    <property type="entry name" value="HIS_KIN"/>
    <property type="match status" value="1"/>
</dbReference>
<organism evidence="7 8">
    <name type="scientific">Candidatus Lambdaproteobacteria bacterium RIFOXYD2_FULL_56_26</name>
    <dbReference type="NCBI Taxonomy" id="1817773"/>
    <lineage>
        <taxon>Bacteria</taxon>
        <taxon>Pseudomonadati</taxon>
        <taxon>Pseudomonadota</taxon>
        <taxon>Candidatus Lambdaproteobacteria</taxon>
    </lineage>
</organism>
<evidence type="ECO:0000313" key="7">
    <source>
        <dbReference type="EMBL" id="OGH03377.1"/>
    </source>
</evidence>
<dbReference type="InterPro" id="IPR036097">
    <property type="entry name" value="HisK_dim/P_sf"/>
</dbReference>
<dbReference type="PRINTS" id="PR00344">
    <property type="entry name" value="BCTRLSENSOR"/>
</dbReference>
<feature type="domain" description="Histidine kinase" evidence="5">
    <location>
        <begin position="151"/>
        <end position="369"/>
    </location>
</feature>
<dbReference type="Pfam" id="PF00512">
    <property type="entry name" value="HisKA"/>
    <property type="match status" value="1"/>
</dbReference>
<reference evidence="7 8" key="1">
    <citation type="journal article" date="2016" name="Nat. Commun.">
        <title>Thousands of microbial genomes shed light on interconnected biogeochemical processes in an aquifer system.</title>
        <authorList>
            <person name="Anantharaman K."/>
            <person name="Brown C.T."/>
            <person name="Hug L.A."/>
            <person name="Sharon I."/>
            <person name="Castelle C.J."/>
            <person name="Probst A.J."/>
            <person name="Thomas B.C."/>
            <person name="Singh A."/>
            <person name="Wilkins M.J."/>
            <person name="Karaoz U."/>
            <person name="Brodie E.L."/>
            <person name="Williams K.H."/>
            <person name="Hubbard S.S."/>
            <person name="Banfield J.F."/>
        </authorList>
    </citation>
    <scope>NUCLEOTIDE SEQUENCE [LARGE SCALE GENOMIC DNA]</scope>
</reference>
<dbReference type="Gene3D" id="3.40.50.2300">
    <property type="match status" value="1"/>
</dbReference>
<name>A0A1F6GYZ2_9PROT</name>
<proteinExistence type="predicted"/>
<dbReference type="Pfam" id="PF02518">
    <property type="entry name" value="HATPase_c"/>
    <property type="match status" value="1"/>
</dbReference>
<dbReference type="EMBL" id="MFNF01000017">
    <property type="protein sequence ID" value="OGH03377.1"/>
    <property type="molecule type" value="Genomic_DNA"/>
</dbReference>
<comment type="catalytic activity">
    <reaction evidence="1">
        <text>ATP + protein L-histidine = ADP + protein N-phospho-L-histidine.</text>
        <dbReference type="EC" id="2.7.13.3"/>
    </reaction>
</comment>
<gene>
    <name evidence="7" type="ORF">A2557_02520</name>
</gene>
<dbReference type="SMART" id="SM00387">
    <property type="entry name" value="HATPase_c"/>
    <property type="match status" value="1"/>
</dbReference>
<dbReference type="Proteomes" id="UP000177583">
    <property type="component" value="Unassembled WGS sequence"/>
</dbReference>
<accession>A0A1F6GYZ2</accession>
<dbReference type="Pfam" id="PF00072">
    <property type="entry name" value="Response_reg"/>
    <property type="match status" value="1"/>
</dbReference>
<dbReference type="SUPFAM" id="SSF55874">
    <property type="entry name" value="ATPase domain of HSP90 chaperone/DNA topoisomerase II/histidine kinase"/>
    <property type="match status" value="1"/>
</dbReference>
<evidence type="ECO:0000313" key="8">
    <source>
        <dbReference type="Proteomes" id="UP000177583"/>
    </source>
</evidence>
<dbReference type="EC" id="2.7.13.3" evidence="2"/>
<keyword evidence="3 4" id="KW-0597">Phosphoprotein</keyword>
<dbReference type="InterPro" id="IPR001789">
    <property type="entry name" value="Sig_transdc_resp-reg_receiver"/>
</dbReference>
<protein>
    <recommendedName>
        <fullName evidence="2">histidine kinase</fullName>
        <ecNumber evidence="2">2.7.13.3</ecNumber>
    </recommendedName>
</protein>
<sequence>MNGSASILVIEDSRSNLALLKHLLNRAGYQTCEAMDGDSGLALAAKVLPDLILLDVMMPGINGFECCRRLKANPQTAEIPVVFLTALSGLENMSLAFELGAVDYLIKPYVGPELLARVANHLKLRQAQDSLLGQNRELNLALASRDKLFSLIAHDLKTPVNAQRSIIDQLLHTDPQKEPEEVKELVQLLLQASDQTARLLESLLEWAKTQILGVTAPPGPLDLNQLAQDLGLWLSRLSVGKNIKLVFGLDGLPTAFGDEQTVATVLRNLLVNAIKFSLSGSKVQVLGQDLGKELRIEVIDQGVGISEAAQKKLFQVGETVSTRGTSGETGTGLGLILCKEFVEQSGGKIGFESAPGRGSRFWFTLPKAPDPTA</sequence>
<dbReference type="PANTHER" id="PTHR43547">
    <property type="entry name" value="TWO-COMPONENT HISTIDINE KINASE"/>
    <property type="match status" value="1"/>
</dbReference>
<evidence type="ECO:0000256" key="3">
    <source>
        <dbReference type="ARBA" id="ARBA00022553"/>
    </source>
</evidence>
<dbReference type="Gene3D" id="3.30.565.10">
    <property type="entry name" value="Histidine kinase-like ATPase, C-terminal domain"/>
    <property type="match status" value="1"/>
</dbReference>
<dbReference type="InterPro" id="IPR003661">
    <property type="entry name" value="HisK_dim/P_dom"/>
</dbReference>
<dbReference type="SMART" id="SM00388">
    <property type="entry name" value="HisKA"/>
    <property type="match status" value="1"/>
</dbReference>
<dbReference type="Gene3D" id="1.10.287.130">
    <property type="match status" value="1"/>
</dbReference>
<dbReference type="CDD" id="cd00082">
    <property type="entry name" value="HisKA"/>
    <property type="match status" value="1"/>
</dbReference>